<name>A0ABQ2F915_9MICO</name>
<dbReference type="Proteomes" id="UP000662111">
    <property type="component" value="Unassembled WGS sequence"/>
</dbReference>
<dbReference type="InterPro" id="IPR053863">
    <property type="entry name" value="Glyoxy/Ble-like_N"/>
</dbReference>
<accession>A0ABQ2F915</accession>
<reference evidence="3" key="1">
    <citation type="journal article" date="2019" name="Int. J. Syst. Evol. Microbiol.">
        <title>The Global Catalogue of Microorganisms (GCM) 10K type strain sequencing project: providing services to taxonomists for standard genome sequencing and annotation.</title>
        <authorList>
            <consortium name="The Broad Institute Genomics Platform"/>
            <consortium name="The Broad Institute Genome Sequencing Center for Infectious Disease"/>
            <person name="Wu L."/>
            <person name="Ma J."/>
        </authorList>
    </citation>
    <scope>NUCLEOTIDE SEQUENCE [LARGE SCALE GENOMIC DNA]</scope>
    <source>
        <strain evidence="3">CGMCC 1.5362</strain>
    </source>
</reference>
<evidence type="ECO:0000259" key="1">
    <source>
        <dbReference type="Pfam" id="PF22677"/>
    </source>
</evidence>
<dbReference type="SUPFAM" id="SSF54593">
    <property type="entry name" value="Glyoxalase/Bleomycin resistance protein/Dihydroxybiphenyl dioxygenase"/>
    <property type="match status" value="1"/>
</dbReference>
<dbReference type="Gene3D" id="3.10.180.10">
    <property type="entry name" value="2,3-Dihydroxybiphenyl 1,2-Dioxygenase, domain 1"/>
    <property type="match status" value="1"/>
</dbReference>
<keyword evidence="2" id="KW-0223">Dioxygenase</keyword>
<evidence type="ECO:0000313" key="2">
    <source>
        <dbReference type="EMBL" id="GGK72593.1"/>
    </source>
</evidence>
<sequence>MPQHHLLFVNLPVADLGRSRAFFAGLGYPFDEDYCDSDALCLRLGPTHYAMLLREDFFAGFHDRRRAPRGSVETLLCLSADSREAVDELVDRAVLAGGRDVRTEDHGFMYGRSYSDLDGHIWEVMWMDPQAAGAGPEALVGASVDGGPGAAGPRDEGEMR</sequence>
<evidence type="ECO:0000313" key="3">
    <source>
        <dbReference type="Proteomes" id="UP000662111"/>
    </source>
</evidence>
<keyword evidence="3" id="KW-1185">Reference proteome</keyword>
<protein>
    <submittedName>
        <fullName evidence="2">Glyoxalase/bleomycin resistance protein/ dioxygenase</fullName>
    </submittedName>
</protein>
<dbReference type="GO" id="GO:0051213">
    <property type="term" value="F:dioxygenase activity"/>
    <property type="evidence" value="ECO:0007669"/>
    <property type="project" value="UniProtKB-KW"/>
</dbReference>
<proteinExistence type="predicted"/>
<dbReference type="PANTHER" id="PTHR36503:SF2">
    <property type="entry name" value="BLR2408 PROTEIN"/>
    <property type="match status" value="1"/>
</dbReference>
<keyword evidence="2" id="KW-0560">Oxidoreductase</keyword>
<dbReference type="RefSeq" id="WP_022922729.1">
    <property type="nucleotide sequence ID" value="NZ_BMLB01000004.1"/>
</dbReference>
<dbReference type="EMBL" id="BMLB01000004">
    <property type="protein sequence ID" value="GGK72593.1"/>
    <property type="molecule type" value="Genomic_DNA"/>
</dbReference>
<feature type="domain" description="Glyoxalase/Bleomycin resistance-like N-terminal" evidence="1">
    <location>
        <begin position="6"/>
        <end position="32"/>
    </location>
</feature>
<organism evidence="2 3">
    <name type="scientific">Ornithinimicrobium pekingense</name>
    <dbReference type="NCBI Taxonomy" id="384677"/>
    <lineage>
        <taxon>Bacteria</taxon>
        <taxon>Bacillati</taxon>
        <taxon>Actinomycetota</taxon>
        <taxon>Actinomycetes</taxon>
        <taxon>Micrococcales</taxon>
        <taxon>Ornithinimicrobiaceae</taxon>
        <taxon>Ornithinimicrobium</taxon>
    </lineage>
</organism>
<comment type="caution">
    <text evidence="2">The sequence shown here is derived from an EMBL/GenBank/DDBJ whole genome shotgun (WGS) entry which is preliminary data.</text>
</comment>
<gene>
    <name evidence="2" type="ORF">GCM10011509_21470</name>
</gene>
<dbReference type="Pfam" id="PF22677">
    <property type="entry name" value="Ble-like_N"/>
    <property type="match status" value="1"/>
</dbReference>
<dbReference type="PANTHER" id="PTHR36503">
    <property type="entry name" value="BLR2520 PROTEIN"/>
    <property type="match status" value="1"/>
</dbReference>
<dbReference type="InterPro" id="IPR029068">
    <property type="entry name" value="Glyas_Bleomycin-R_OHBP_Dase"/>
</dbReference>